<dbReference type="PANTHER" id="PTHR38481:SF1">
    <property type="entry name" value="HYALURONATE LYASE"/>
    <property type="match status" value="1"/>
</dbReference>
<name>A0A815REK5_ADIRI</name>
<comment type="caution">
    <text evidence="2">The sequence shown here is derived from an EMBL/GenBank/DDBJ whole genome shotgun (WGS) entry which is preliminary data.</text>
</comment>
<gene>
    <name evidence="2" type="ORF">EDS130_LOCUS41126</name>
</gene>
<dbReference type="PANTHER" id="PTHR38481">
    <property type="entry name" value="HYALURONATE LYASE"/>
    <property type="match status" value="1"/>
</dbReference>
<accession>A0A815REK5</accession>
<evidence type="ECO:0000313" key="3">
    <source>
        <dbReference type="Proteomes" id="UP000663852"/>
    </source>
</evidence>
<organism evidence="2 3">
    <name type="scientific">Adineta ricciae</name>
    <name type="common">Rotifer</name>
    <dbReference type="NCBI Taxonomy" id="249248"/>
    <lineage>
        <taxon>Eukaryota</taxon>
        <taxon>Metazoa</taxon>
        <taxon>Spiralia</taxon>
        <taxon>Gnathifera</taxon>
        <taxon>Rotifera</taxon>
        <taxon>Eurotatoria</taxon>
        <taxon>Bdelloidea</taxon>
        <taxon>Adinetida</taxon>
        <taxon>Adinetidae</taxon>
        <taxon>Adineta</taxon>
    </lineage>
</organism>
<dbReference type="Proteomes" id="UP000663852">
    <property type="component" value="Unassembled WGS sequence"/>
</dbReference>
<proteinExistence type="predicted"/>
<evidence type="ECO:0000313" key="2">
    <source>
        <dbReference type="EMBL" id="CAF1476134.1"/>
    </source>
</evidence>
<dbReference type="GO" id="GO:0030246">
    <property type="term" value="F:carbohydrate binding"/>
    <property type="evidence" value="ECO:0007669"/>
    <property type="project" value="InterPro"/>
</dbReference>
<dbReference type="InterPro" id="IPR011013">
    <property type="entry name" value="Gal_mutarotase_sf_dom"/>
</dbReference>
<dbReference type="AlphaFoldDB" id="A0A815REK5"/>
<dbReference type="GO" id="GO:0016829">
    <property type="term" value="F:lyase activity"/>
    <property type="evidence" value="ECO:0007669"/>
    <property type="project" value="InterPro"/>
</dbReference>
<feature type="domain" description="Polysaccharide lyase family 8 central" evidence="1">
    <location>
        <begin position="177"/>
        <end position="268"/>
    </location>
</feature>
<dbReference type="Gene3D" id="2.70.98.10">
    <property type="match status" value="1"/>
</dbReference>
<dbReference type="GO" id="GO:0005576">
    <property type="term" value="C:extracellular region"/>
    <property type="evidence" value="ECO:0007669"/>
    <property type="project" value="InterPro"/>
</dbReference>
<dbReference type="InterPro" id="IPR003159">
    <property type="entry name" value="Lyase_8_central_dom"/>
</dbReference>
<dbReference type="OrthoDB" id="10024976at2759"/>
<dbReference type="EMBL" id="CAJNOJ010000525">
    <property type="protein sequence ID" value="CAF1476134.1"/>
    <property type="molecule type" value="Genomic_DNA"/>
</dbReference>
<sequence>MITRERSRWLNRPRDVGANLVCMIQFELCRSLATNNLTSIEQDCTQMWKDITILSSNNGGVKMIGLIIFMEHSYCPVPTGKTGHKIIFALIVCSHQTTYAIDEQQLLVFVQLITKADIILSNDTKVQILNLANRREDKKAEHSGQGVLNLYTSQTYDYDNIFPLLNWKALNAMMNTITHNLTATRSWHFYDDVIIALATDLTLITQTTGWTILANRLLPIGQITVGFFNETTVKLSDGNYSFPFVKGRTSNIQWIHIGHSNIGYLLHSQ</sequence>
<dbReference type="InterPro" id="IPR014718">
    <property type="entry name" value="GH-type_carb-bd"/>
</dbReference>
<protein>
    <recommendedName>
        <fullName evidence="1">Polysaccharide lyase family 8 central domain-containing protein</fullName>
    </recommendedName>
</protein>
<dbReference type="Pfam" id="PF02278">
    <property type="entry name" value="Lyase_8"/>
    <property type="match status" value="1"/>
</dbReference>
<evidence type="ECO:0000259" key="1">
    <source>
        <dbReference type="Pfam" id="PF02278"/>
    </source>
</evidence>
<dbReference type="InterPro" id="IPR038970">
    <property type="entry name" value="Lyase_8"/>
</dbReference>
<reference evidence="2" key="1">
    <citation type="submission" date="2021-02" db="EMBL/GenBank/DDBJ databases">
        <authorList>
            <person name="Nowell W R."/>
        </authorList>
    </citation>
    <scope>NUCLEOTIDE SEQUENCE</scope>
</reference>
<dbReference type="GO" id="GO:0005975">
    <property type="term" value="P:carbohydrate metabolic process"/>
    <property type="evidence" value="ECO:0007669"/>
    <property type="project" value="InterPro"/>
</dbReference>
<dbReference type="SUPFAM" id="SSF74650">
    <property type="entry name" value="Galactose mutarotase-like"/>
    <property type="match status" value="1"/>
</dbReference>